<name>A0ABS9UVU7_9BACT</name>
<feature type="signal peptide" evidence="2">
    <location>
        <begin position="1"/>
        <end position="24"/>
    </location>
</feature>
<dbReference type="Pfam" id="PF12875">
    <property type="entry name" value="DUF3826"/>
    <property type="match status" value="1"/>
</dbReference>
<dbReference type="RefSeq" id="WP_241346042.1">
    <property type="nucleotide sequence ID" value="NZ_JAKZGP010000002.1"/>
</dbReference>
<proteinExistence type="predicted"/>
<organism evidence="3 4">
    <name type="scientific">Belliella filtrata</name>
    <dbReference type="NCBI Taxonomy" id="2923435"/>
    <lineage>
        <taxon>Bacteria</taxon>
        <taxon>Pseudomonadati</taxon>
        <taxon>Bacteroidota</taxon>
        <taxon>Cytophagia</taxon>
        <taxon>Cytophagales</taxon>
        <taxon>Cyclobacteriaceae</taxon>
        <taxon>Belliella</taxon>
    </lineage>
</organism>
<accession>A0ABS9UVU7</accession>
<dbReference type="EMBL" id="JAKZGP010000002">
    <property type="protein sequence ID" value="MCH7408084.1"/>
    <property type="molecule type" value="Genomic_DNA"/>
</dbReference>
<evidence type="ECO:0000313" key="4">
    <source>
        <dbReference type="Proteomes" id="UP001165489"/>
    </source>
</evidence>
<keyword evidence="2" id="KW-0732">Signal</keyword>
<dbReference type="InterPro" id="IPR024284">
    <property type="entry name" value="DUF3826"/>
</dbReference>
<comment type="caution">
    <text evidence="3">The sequence shown here is derived from an EMBL/GenBank/DDBJ whole genome shotgun (WGS) entry which is preliminary data.</text>
</comment>
<sequence length="220" mass="25285">MKNLMNSAILLFAIFFISANDVNAQGVDPEFVKVTLERADKIVQNLAISDEQQAERVKQTIAKQYRDLSSLHDKQAGRRNAEKNALKVHPEKWEKKSKSLAKKADKEHVKLKKSFLAKLKKDLNEEQIIEVKNGLTYHVAPNTYQVYLEMLPDLNAEQKDFVKKNLEEAREHAFMAGSSKDKHGWFGKYKGRINNYLASEGYNLKEASEVMEAKMREKSQ</sequence>
<evidence type="ECO:0000313" key="3">
    <source>
        <dbReference type="EMBL" id="MCH7408084.1"/>
    </source>
</evidence>
<evidence type="ECO:0000256" key="1">
    <source>
        <dbReference type="SAM" id="MobiDB-lite"/>
    </source>
</evidence>
<protein>
    <submittedName>
        <fullName evidence="3">DUF3826 domain-containing protein</fullName>
    </submittedName>
</protein>
<gene>
    <name evidence="3" type="ORF">MM239_01645</name>
</gene>
<evidence type="ECO:0000256" key="2">
    <source>
        <dbReference type="SAM" id="SignalP"/>
    </source>
</evidence>
<reference evidence="3" key="1">
    <citation type="submission" date="2022-03" db="EMBL/GenBank/DDBJ databases">
        <title>De novo assembled genomes of Belliella spp. (Cyclobacteriaceae) strains.</title>
        <authorList>
            <person name="Szabo A."/>
            <person name="Korponai K."/>
            <person name="Felfoldi T."/>
        </authorList>
    </citation>
    <scope>NUCLEOTIDE SEQUENCE</scope>
    <source>
        <strain evidence="3">DSM 111904</strain>
    </source>
</reference>
<dbReference type="Proteomes" id="UP001165489">
    <property type="component" value="Unassembled WGS sequence"/>
</dbReference>
<feature type="chain" id="PRO_5046705962" evidence="2">
    <location>
        <begin position="25"/>
        <end position="220"/>
    </location>
</feature>
<feature type="region of interest" description="Disordered" evidence="1">
    <location>
        <begin position="72"/>
        <end position="92"/>
    </location>
</feature>
<keyword evidence="4" id="KW-1185">Reference proteome</keyword>